<dbReference type="PANTHER" id="PTHR18964">
    <property type="entry name" value="ROK (REPRESSOR, ORF, KINASE) FAMILY"/>
    <property type="match status" value="1"/>
</dbReference>
<gene>
    <name evidence="2" type="ORF">ML536_13915</name>
</gene>
<dbReference type="SUPFAM" id="SSF46785">
    <property type="entry name" value="Winged helix' DNA-binding domain"/>
    <property type="match status" value="1"/>
</dbReference>
<dbReference type="Gene3D" id="3.30.420.40">
    <property type="match status" value="2"/>
</dbReference>
<organism evidence="2 3">
    <name type="scientific">Paradevosia shaoguanensis</name>
    <dbReference type="NCBI Taxonomy" id="1335043"/>
    <lineage>
        <taxon>Bacteria</taxon>
        <taxon>Pseudomonadati</taxon>
        <taxon>Pseudomonadota</taxon>
        <taxon>Alphaproteobacteria</taxon>
        <taxon>Hyphomicrobiales</taxon>
        <taxon>Devosiaceae</taxon>
        <taxon>Paradevosia</taxon>
    </lineage>
</organism>
<dbReference type="InterPro" id="IPR036390">
    <property type="entry name" value="WH_DNA-bd_sf"/>
</dbReference>
<dbReference type="PANTHER" id="PTHR18964:SF149">
    <property type="entry name" value="BIFUNCTIONAL UDP-N-ACETYLGLUCOSAMINE 2-EPIMERASE_N-ACETYLMANNOSAMINE KINASE"/>
    <property type="match status" value="1"/>
</dbReference>
<sequence>MLTSSKRAILQTLIDRGPLSRAAIAEILGLSRAALSGLSGELIDAGILREAETSYGSSRLGRPSILLEINASHGYLVGMSIEQFGCPMVLADLHGTVLAQAILPATRVPEEVVDIIEEGLPALLSMAGVERASVLGLSVALSGFVNHSQSVCLQSAILGWADVPLARMVEERVGLPTSLENNANAAAVGEKLFGRGKEQVNFSVVTFGESIGCSHYIDGRLYRGHAGGAGELAHCTIELDGIPCRCGKRGCLDTIASRHAVVSAAHAATLPAESPQEIEELAKTGNPAAIGILHRAGNALGLAISHLIQLNNPERIVIASVDGAVGGLFRTVTKQAIDAYVLPQLGSVTDIRFDDVDEIFWARGAAAIAAHRYLIGAGGAKGSRDAA</sequence>
<protein>
    <submittedName>
        <fullName evidence="2">ROK family transcriptional regulator</fullName>
    </submittedName>
</protein>
<dbReference type="Pfam" id="PF13412">
    <property type="entry name" value="HTH_24"/>
    <property type="match status" value="1"/>
</dbReference>
<dbReference type="EMBL" id="JALAZD010000001">
    <property type="protein sequence ID" value="MCI0127920.1"/>
    <property type="molecule type" value="Genomic_DNA"/>
</dbReference>
<dbReference type="Proteomes" id="UP001156140">
    <property type="component" value="Unassembled WGS sequence"/>
</dbReference>
<dbReference type="InterPro" id="IPR043129">
    <property type="entry name" value="ATPase_NBD"/>
</dbReference>
<dbReference type="InterPro" id="IPR000600">
    <property type="entry name" value="ROK"/>
</dbReference>
<comment type="caution">
    <text evidence="2">The sequence shown here is derived from an EMBL/GenBank/DDBJ whole genome shotgun (WGS) entry which is preliminary data.</text>
</comment>
<dbReference type="Gene3D" id="1.10.10.10">
    <property type="entry name" value="Winged helix-like DNA-binding domain superfamily/Winged helix DNA-binding domain"/>
    <property type="match status" value="1"/>
</dbReference>
<evidence type="ECO:0000313" key="2">
    <source>
        <dbReference type="EMBL" id="MCI0127920.1"/>
    </source>
</evidence>
<evidence type="ECO:0000313" key="3">
    <source>
        <dbReference type="Proteomes" id="UP001156140"/>
    </source>
</evidence>
<evidence type="ECO:0000256" key="1">
    <source>
        <dbReference type="ARBA" id="ARBA00006479"/>
    </source>
</evidence>
<dbReference type="RefSeq" id="WP_281736229.1">
    <property type="nucleotide sequence ID" value="NZ_JAKETQ010000001.1"/>
</dbReference>
<reference evidence="2" key="1">
    <citation type="submission" date="2022-03" db="EMBL/GenBank/DDBJ databases">
        <title>The complete genome sequence of a Methyloterrigena soli.</title>
        <authorList>
            <person name="Zi Z."/>
        </authorList>
    </citation>
    <scope>NUCLEOTIDE SEQUENCE</scope>
    <source>
        <strain evidence="2">M48</strain>
    </source>
</reference>
<dbReference type="InterPro" id="IPR036388">
    <property type="entry name" value="WH-like_DNA-bd_sf"/>
</dbReference>
<dbReference type="AlphaFoldDB" id="A0AA41QN53"/>
<dbReference type="SUPFAM" id="SSF53067">
    <property type="entry name" value="Actin-like ATPase domain"/>
    <property type="match status" value="1"/>
</dbReference>
<keyword evidence="3" id="KW-1185">Reference proteome</keyword>
<comment type="similarity">
    <text evidence="1">Belongs to the ROK (NagC/XylR) family.</text>
</comment>
<proteinExistence type="inferred from homology"/>
<dbReference type="Pfam" id="PF00480">
    <property type="entry name" value="ROK"/>
    <property type="match status" value="1"/>
</dbReference>
<name>A0AA41QN53_9HYPH</name>
<accession>A0AA41QN53</accession>